<reference evidence="2 3" key="1">
    <citation type="submission" date="2018-06" db="EMBL/GenBank/DDBJ databases">
        <authorList>
            <consortium name="Pathogen Informatics"/>
            <person name="Doyle S."/>
        </authorList>
    </citation>
    <scope>NUCLEOTIDE SEQUENCE [LARGE SCALE GENOMIC DNA]</scope>
    <source>
        <strain evidence="2 3">NCTC12410</strain>
    </source>
</reference>
<dbReference type="InterPro" id="IPR029044">
    <property type="entry name" value="Nucleotide-diphossugar_trans"/>
</dbReference>
<dbReference type="Proteomes" id="UP000254841">
    <property type="component" value="Unassembled WGS sequence"/>
</dbReference>
<dbReference type="Pfam" id="PF00535">
    <property type="entry name" value="Glycos_transf_2"/>
    <property type="match status" value="1"/>
</dbReference>
<evidence type="ECO:0000313" key="2">
    <source>
        <dbReference type="EMBL" id="STO96781.1"/>
    </source>
</evidence>
<dbReference type="Gene3D" id="3.90.550.10">
    <property type="entry name" value="Spore Coat Polysaccharide Biosynthesis Protein SpsA, Chain A"/>
    <property type="match status" value="1"/>
</dbReference>
<feature type="domain" description="Glycosyltransferase 2-like" evidence="1">
    <location>
        <begin position="7"/>
        <end position="132"/>
    </location>
</feature>
<dbReference type="InterPro" id="IPR001173">
    <property type="entry name" value="Glyco_trans_2-like"/>
</dbReference>
<proteinExistence type="predicted"/>
<dbReference type="GO" id="GO:0016740">
    <property type="term" value="F:transferase activity"/>
    <property type="evidence" value="ECO:0007669"/>
    <property type="project" value="UniProtKB-KW"/>
</dbReference>
<gene>
    <name evidence="2" type="ORF">NCTC12410_00598</name>
</gene>
<sequence length="418" mass="47605">MQTIKYSIIIPVRNCKEFVPYAIASVLEQAGDREDYEVIVSDNYSSDGSYEFVQTLAHKRVRAMRPPQVCTMSSHYEWLLSQAQGEWVSIVGSDDGVQPYFFHLSDRLIEQAKSLGIRIVNGARAYYFWEGCSESYKDIQTAYIAEPRFIIKNAQKEFIPTLLSAEGFFAMPQIYAGSLVHRDVIAEIKARQNGVFYKSASPDGFASAAIASLGECYIHSHIPLTWIGSSPKSIGGGVNKQKEKELFILPKDSIECAKELGGDYALLGDIAVTMWMWEPMLNAKMLQDEKTQAFWRSKWASTMFLATIVKERRKYPRIQDDYALGEQQLKALIERTKTSRLAIYTLAFLLRFYRQDFFSRAYRKILRTCGLLAKPIKVDSSYNSPTQNANILESSKLTLAVYEAHFANRAIALERKHY</sequence>
<dbReference type="EMBL" id="UGHV01000001">
    <property type="protein sequence ID" value="STO96781.1"/>
    <property type="molecule type" value="Genomic_DNA"/>
</dbReference>
<dbReference type="InterPro" id="IPR050834">
    <property type="entry name" value="Glycosyltransf_2"/>
</dbReference>
<name>A0A377J2S5_9HELI</name>
<evidence type="ECO:0000313" key="3">
    <source>
        <dbReference type="Proteomes" id="UP000254841"/>
    </source>
</evidence>
<dbReference type="CDD" id="cd00761">
    <property type="entry name" value="Glyco_tranf_GTA_type"/>
    <property type="match status" value="1"/>
</dbReference>
<organism evidence="2 3">
    <name type="scientific">Helicobacter canis</name>
    <dbReference type="NCBI Taxonomy" id="29419"/>
    <lineage>
        <taxon>Bacteria</taxon>
        <taxon>Pseudomonadati</taxon>
        <taxon>Campylobacterota</taxon>
        <taxon>Epsilonproteobacteria</taxon>
        <taxon>Campylobacterales</taxon>
        <taxon>Helicobacteraceae</taxon>
        <taxon>Helicobacter</taxon>
    </lineage>
</organism>
<dbReference type="PANTHER" id="PTHR43685:SF2">
    <property type="entry name" value="GLYCOSYLTRANSFERASE 2-LIKE DOMAIN-CONTAINING PROTEIN"/>
    <property type="match status" value="1"/>
</dbReference>
<dbReference type="OrthoDB" id="5291101at2"/>
<dbReference type="RefSeq" id="WP_115011083.1">
    <property type="nucleotide sequence ID" value="NZ_UGHV01000001.1"/>
</dbReference>
<protein>
    <submittedName>
        <fullName evidence="2">Putative glycosyl transferase</fullName>
    </submittedName>
</protein>
<dbReference type="AlphaFoldDB" id="A0A377J2S5"/>
<dbReference type="PANTHER" id="PTHR43685">
    <property type="entry name" value="GLYCOSYLTRANSFERASE"/>
    <property type="match status" value="1"/>
</dbReference>
<accession>A0A377J2S5</accession>
<dbReference type="SUPFAM" id="SSF53448">
    <property type="entry name" value="Nucleotide-diphospho-sugar transferases"/>
    <property type="match status" value="1"/>
</dbReference>
<keyword evidence="2" id="KW-0808">Transferase</keyword>
<evidence type="ECO:0000259" key="1">
    <source>
        <dbReference type="Pfam" id="PF00535"/>
    </source>
</evidence>